<dbReference type="SUPFAM" id="SSF55248">
    <property type="entry name" value="PCD-like"/>
    <property type="match status" value="1"/>
</dbReference>
<keyword evidence="4" id="KW-0456">Lyase</keyword>
<comment type="similarity">
    <text evidence="2">Belongs to the pterin-4-alpha-carbinolamine dehydratase family.</text>
</comment>
<evidence type="ECO:0000313" key="5">
    <source>
        <dbReference type="EMBL" id="NZA00657.1"/>
    </source>
</evidence>
<dbReference type="EC" id="4.2.1.96" evidence="3"/>
<organism evidence="5 6">
    <name type="scientific">Ottowia beijingensis</name>
    <dbReference type="NCBI Taxonomy" id="1207057"/>
    <lineage>
        <taxon>Bacteria</taxon>
        <taxon>Pseudomonadati</taxon>
        <taxon>Pseudomonadota</taxon>
        <taxon>Betaproteobacteria</taxon>
        <taxon>Burkholderiales</taxon>
        <taxon>Comamonadaceae</taxon>
        <taxon>Ottowia</taxon>
    </lineage>
</organism>
<dbReference type="InterPro" id="IPR001533">
    <property type="entry name" value="Pterin_deHydtase"/>
</dbReference>
<sequence length="94" mass="10132">MSTLPGWRTTTLNAAPAIEKHWRLPGFRQAMALAQAVADLAEQLNHHPDLLVSYGHCTVRWTTHDAGGVTALDLDAARHTDALAERLGATAHTA</sequence>
<dbReference type="EMBL" id="JACCKX010000001">
    <property type="protein sequence ID" value="NZA00657.1"/>
    <property type="molecule type" value="Genomic_DNA"/>
</dbReference>
<dbReference type="PANTHER" id="PTHR12599">
    <property type="entry name" value="PTERIN-4-ALPHA-CARBINOLAMINE DEHYDRATASE"/>
    <property type="match status" value="1"/>
</dbReference>
<proteinExistence type="inferred from homology"/>
<protein>
    <recommendedName>
        <fullName evidence="3">4a-hydroxytetrahydrobiopterin dehydratase</fullName>
        <ecNumber evidence="3">4.2.1.96</ecNumber>
    </recommendedName>
</protein>
<evidence type="ECO:0000256" key="2">
    <source>
        <dbReference type="ARBA" id="ARBA00006472"/>
    </source>
</evidence>
<dbReference type="Proteomes" id="UP000589716">
    <property type="component" value="Unassembled WGS sequence"/>
</dbReference>
<keyword evidence="6" id="KW-1185">Reference proteome</keyword>
<dbReference type="Pfam" id="PF01329">
    <property type="entry name" value="Pterin_4a"/>
    <property type="match status" value="1"/>
</dbReference>
<comment type="caution">
    <text evidence="5">The sequence shown here is derived from an EMBL/GenBank/DDBJ whole genome shotgun (WGS) entry which is preliminary data.</text>
</comment>
<comment type="catalytic activity">
    <reaction evidence="1">
        <text>(4aS,6R)-4a-hydroxy-L-erythro-5,6,7,8-tetrahydrobiopterin = (6R)-L-erythro-6,7-dihydrobiopterin + H2O</text>
        <dbReference type="Rhea" id="RHEA:11920"/>
        <dbReference type="ChEBI" id="CHEBI:15377"/>
        <dbReference type="ChEBI" id="CHEBI:15642"/>
        <dbReference type="ChEBI" id="CHEBI:43120"/>
        <dbReference type="EC" id="4.2.1.96"/>
    </reaction>
</comment>
<dbReference type="Gene3D" id="3.30.1360.20">
    <property type="entry name" value="Transcriptional coactivator/pterin dehydratase"/>
    <property type="match status" value="1"/>
</dbReference>
<name>A0A853ITS0_9BURK</name>
<dbReference type="InterPro" id="IPR036428">
    <property type="entry name" value="PCD_sf"/>
</dbReference>
<reference evidence="5 6" key="1">
    <citation type="submission" date="2020-07" db="EMBL/GenBank/DDBJ databases">
        <authorList>
            <person name="Maaloum M."/>
        </authorList>
    </citation>
    <scope>NUCLEOTIDE SEQUENCE [LARGE SCALE GENOMIC DNA]</scope>
    <source>
        <strain evidence="5 6">GCS-AN-3</strain>
    </source>
</reference>
<evidence type="ECO:0000313" key="6">
    <source>
        <dbReference type="Proteomes" id="UP000589716"/>
    </source>
</evidence>
<accession>A0A853ITS0</accession>
<gene>
    <name evidence="5" type="ORF">H0I39_00625</name>
</gene>
<dbReference type="PANTHER" id="PTHR12599:SF0">
    <property type="entry name" value="PTERIN-4-ALPHA-CARBINOLAMINE DEHYDRATASE"/>
    <property type="match status" value="1"/>
</dbReference>
<evidence type="ECO:0000256" key="3">
    <source>
        <dbReference type="ARBA" id="ARBA00013252"/>
    </source>
</evidence>
<evidence type="ECO:0000256" key="4">
    <source>
        <dbReference type="ARBA" id="ARBA00023239"/>
    </source>
</evidence>
<dbReference type="CDD" id="cd00488">
    <property type="entry name" value="PCD_DCoH"/>
    <property type="match status" value="1"/>
</dbReference>
<dbReference type="RefSeq" id="WP_180549213.1">
    <property type="nucleotide sequence ID" value="NZ_JACCKX010000001.1"/>
</dbReference>
<dbReference type="GO" id="GO:0006729">
    <property type="term" value="P:tetrahydrobiopterin biosynthetic process"/>
    <property type="evidence" value="ECO:0007669"/>
    <property type="project" value="InterPro"/>
</dbReference>
<dbReference type="AlphaFoldDB" id="A0A853ITS0"/>
<dbReference type="GO" id="GO:0008124">
    <property type="term" value="F:4-alpha-hydroxytetrahydrobiopterin dehydratase activity"/>
    <property type="evidence" value="ECO:0007669"/>
    <property type="project" value="UniProtKB-EC"/>
</dbReference>
<evidence type="ECO:0000256" key="1">
    <source>
        <dbReference type="ARBA" id="ARBA00001554"/>
    </source>
</evidence>